<dbReference type="AlphaFoldDB" id="A0A4U5VR34"/>
<protein>
    <submittedName>
        <fullName evidence="2">Neural Wiskott-Aldrich syndrome protein</fullName>
    </submittedName>
</protein>
<dbReference type="EMBL" id="CM014099">
    <property type="protein sequence ID" value="TKS90889.1"/>
    <property type="molecule type" value="Genomic_DNA"/>
</dbReference>
<dbReference type="InterPro" id="IPR011993">
    <property type="entry name" value="PH-like_dom_sf"/>
</dbReference>
<gene>
    <name evidence="2" type="ORF">D9C73_025022</name>
</gene>
<keyword evidence="3" id="KW-1185">Reference proteome</keyword>
<dbReference type="InterPro" id="IPR033927">
    <property type="entry name" value="WASPfam_EVH1"/>
</dbReference>
<accession>A0A4U5VR34</accession>
<dbReference type="CDD" id="cd01205">
    <property type="entry name" value="EVH1_WASP-like"/>
    <property type="match status" value="1"/>
</dbReference>
<name>A0A4U5VR34_COLLU</name>
<dbReference type="Pfam" id="PF00568">
    <property type="entry name" value="WH1"/>
    <property type="match status" value="1"/>
</dbReference>
<dbReference type="InterPro" id="IPR000697">
    <property type="entry name" value="WH1/EVH1_dom"/>
</dbReference>
<dbReference type="Gene3D" id="2.30.29.30">
    <property type="entry name" value="Pleckstrin-homology domain (PH domain)/Phosphotyrosine-binding domain (PTB)"/>
    <property type="match status" value="1"/>
</dbReference>
<dbReference type="SMART" id="SM00461">
    <property type="entry name" value="WH1"/>
    <property type="match status" value="1"/>
</dbReference>
<evidence type="ECO:0000313" key="3">
    <source>
        <dbReference type="Proteomes" id="UP000298787"/>
    </source>
</evidence>
<feature type="domain" description="WH1" evidence="1">
    <location>
        <begin position="31"/>
        <end position="139"/>
    </location>
</feature>
<evidence type="ECO:0000313" key="2">
    <source>
        <dbReference type="EMBL" id="TKS90889.1"/>
    </source>
</evidence>
<sequence>MNAFSTTLAGNASVDYFLDLLRCKSPEYHQAPAFICATLSSAVVQVFTADRNSIWNKRCCGVACLVKDNPQRSYFIRVFDLRDGKITFEQELYSNFNIYLPKSYFMTFAGDTCQVGLNFASEEETKRFRSQVGELIGRRQRKTGTSLLPPLPTYLQTDLT</sequence>
<reference evidence="2 3" key="1">
    <citation type="submission" date="2019-01" db="EMBL/GenBank/DDBJ databases">
        <title>Genome Assembly of Collichthys lucidus.</title>
        <authorList>
            <person name="Cai M."/>
            <person name="Xiao S."/>
        </authorList>
    </citation>
    <scope>NUCLEOTIDE SEQUENCE [LARGE SCALE GENOMIC DNA]</scope>
    <source>
        <strain evidence="2">JT15FE1705JMU</strain>
        <tissue evidence="2">Muscle</tissue>
    </source>
</reference>
<evidence type="ECO:0000259" key="1">
    <source>
        <dbReference type="PROSITE" id="PS50229"/>
    </source>
</evidence>
<proteinExistence type="predicted"/>
<dbReference type="STRING" id="240159.A0A4U5VR34"/>
<dbReference type="SUPFAM" id="SSF50729">
    <property type="entry name" value="PH domain-like"/>
    <property type="match status" value="1"/>
</dbReference>
<organism evidence="2 3">
    <name type="scientific">Collichthys lucidus</name>
    <name type="common">Big head croaker</name>
    <name type="synonym">Sciaena lucida</name>
    <dbReference type="NCBI Taxonomy" id="240159"/>
    <lineage>
        <taxon>Eukaryota</taxon>
        <taxon>Metazoa</taxon>
        <taxon>Chordata</taxon>
        <taxon>Craniata</taxon>
        <taxon>Vertebrata</taxon>
        <taxon>Euteleostomi</taxon>
        <taxon>Actinopterygii</taxon>
        <taxon>Neopterygii</taxon>
        <taxon>Teleostei</taxon>
        <taxon>Neoteleostei</taxon>
        <taxon>Acanthomorphata</taxon>
        <taxon>Eupercaria</taxon>
        <taxon>Sciaenidae</taxon>
        <taxon>Collichthys</taxon>
    </lineage>
</organism>
<dbReference type="Proteomes" id="UP000298787">
    <property type="component" value="Chromosome 22"/>
</dbReference>
<dbReference type="PROSITE" id="PS50229">
    <property type="entry name" value="WH1"/>
    <property type="match status" value="1"/>
</dbReference>
<dbReference type="FunFam" id="2.30.29.30:FF:000130">
    <property type="entry name" value="neural Wiskott-Aldrich syndrome protein"/>
    <property type="match status" value="1"/>
</dbReference>